<evidence type="ECO:0000313" key="1">
    <source>
        <dbReference type="EMBL" id="CAF4946896.1"/>
    </source>
</evidence>
<evidence type="ECO:0000313" key="2">
    <source>
        <dbReference type="Proteomes" id="UP000663838"/>
    </source>
</evidence>
<feature type="non-terminal residue" evidence="1">
    <location>
        <position position="1"/>
    </location>
</feature>
<proteinExistence type="predicted"/>
<sequence length="198" mass="22335">HYWNGTCSLKLWYNVSCTSSYVCDDNRGLQCQGLGGIMFQKCDCYNTSYIWDSLYITRQDKCMLKLGYNQSTCHGNLECQDYNYLVCNGTKCACLYTAYWDGTVCQPKRNYTDPCSFTYQCRDFGPVNLICIMGTTVPPVLQCLCNATSFWDDCQQACVVSKKIYQSCTLTTNCSSNECDKAANLQCLNTSISSNAGW</sequence>
<dbReference type="AlphaFoldDB" id="A0A821XJE4"/>
<comment type="caution">
    <text evidence="1">The sequence shown here is derived from an EMBL/GenBank/DDBJ whole genome shotgun (WGS) entry which is preliminary data.</text>
</comment>
<gene>
    <name evidence="1" type="ORF">TOA249_LOCUS33678</name>
</gene>
<organism evidence="1 2">
    <name type="scientific">Rotaria socialis</name>
    <dbReference type="NCBI Taxonomy" id="392032"/>
    <lineage>
        <taxon>Eukaryota</taxon>
        <taxon>Metazoa</taxon>
        <taxon>Spiralia</taxon>
        <taxon>Gnathifera</taxon>
        <taxon>Rotifera</taxon>
        <taxon>Eurotatoria</taxon>
        <taxon>Bdelloidea</taxon>
        <taxon>Philodinida</taxon>
        <taxon>Philodinidae</taxon>
        <taxon>Rotaria</taxon>
    </lineage>
</organism>
<reference evidence="1" key="1">
    <citation type="submission" date="2021-02" db="EMBL/GenBank/DDBJ databases">
        <authorList>
            <person name="Nowell W R."/>
        </authorList>
    </citation>
    <scope>NUCLEOTIDE SEQUENCE</scope>
</reference>
<feature type="non-terminal residue" evidence="1">
    <location>
        <position position="198"/>
    </location>
</feature>
<protein>
    <submittedName>
        <fullName evidence="1">Uncharacterized protein</fullName>
    </submittedName>
</protein>
<dbReference type="EMBL" id="CAJOBS010011953">
    <property type="protein sequence ID" value="CAF4946896.1"/>
    <property type="molecule type" value="Genomic_DNA"/>
</dbReference>
<name>A0A821XJE4_9BILA</name>
<accession>A0A821XJE4</accession>
<dbReference type="Proteomes" id="UP000663838">
    <property type="component" value="Unassembled WGS sequence"/>
</dbReference>